<sequence>MNDILMIWGELRNQKSNYGHKWLFWIYISAQPNGGPKAISVHVEPFKYKNCFNSVLWARSADNAWPKNATWHHQL</sequence>
<dbReference type="AlphaFoldDB" id="A0A507CK69"/>
<protein>
    <submittedName>
        <fullName evidence="1">Uncharacterized protein</fullName>
    </submittedName>
</protein>
<organism evidence="1 4">
    <name type="scientific">Synchytrium endobioticum</name>
    <dbReference type="NCBI Taxonomy" id="286115"/>
    <lineage>
        <taxon>Eukaryota</taxon>
        <taxon>Fungi</taxon>
        <taxon>Fungi incertae sedis</taxon>
        <taxon>Chytridiomycota</taxon>
        <taxon>Chytridiomycota incertae sedis</taxon>
        <taxon>Chytridiomycetes</taxon>
        <taxon>Synchytriales</taxon>
        <taxon>Synchytriaceae</taxon>
        <taxon>Synchytrium</taxon>
    </lineage>
</organism>
<dbReference type="EMBL" id="QEAM01000416">
    <property type="protein sequence ID" value="TPX40068.1"/>
    <property type="molecule type" value="Genomic_DNA"/>
</dbReference>
<accession>A0A507CK69</accession>
<dbReference type="EMBL" id="QEAN01000233">
    <property type="protein sequence ID" value="TPX42418.1"/>
    <property type="molecule type" value="Genomic_DNA"/>
</dbReference>
<name>A0A507CK69_9FUNG</name>
<proteinExistence type="predicted"/>
<comment type="caution">
    <text evidence="1">The sequence shown here is derived from an EMBL/GenBank/DDBJ whole genome shotgun (WGS) entry which is preliminary data.</text>
</comment>
<dbReference type="VEuPathDB" id="FungiDB:SeMB42_g05128"/>
<evidence type="ECO:0000313" key="1">
    <source>
        <dbReference type="EMBL" id="TPX40068.1"/>
    </source>
</evidence>
<dbReference type="Proteomes" id="UP000317494">
    <property type="component" value="Unassembled WGS sequence"/>
</dbReference>
<evidence type="ECO:0000313" key="4">
    <source>
        <dbReference type="Proteomes" id="UP000320475"/>
    </source>
</evidence>
<evidence type="ECO:0000313" key="2">
    <source>
        <dbReference type="EMBL" id="TPX42418.1"/>
    </source>
</evidence>
<gene>
    <name evidence="1" type="ORF">SeLEV6574_g06804</name>
    <name evidence="2" type="ORF">SeMB42_g05128</name>
</gene>
<dbReference type="Proteomes" id="UP000320475">
    <property type="component" value="Unassembled WGS sequence"/>
</dbReference>
<keyword evidence="3" id="KW-1185">Reference proteome</keyword>
<reference evidence="3 4" key="1">
    <citation type="journal article" date="2019" name="Sci. Rep.">
        <title>Comparative genomics of chytrid fungi reveal insights into the obligate biotrophic and pathogenic lifestyle of Synchytrium endobioticum.</title>
        <authorList>
            <person name="van de Vossenberg B.T.L.H."/>
            <person name="Warris S."/>
            <person name="Nguyen H.D.T."/>
            <person name="van Gent-Pelzer M.P.E."/>
            <person name="Joly D.L."/>
            <person name="van de Geest H.C."/>
            <person name="Bonants P.J.M."/>
            <person name="Smith D.S."/>
            <person name="Levesque C.A."/>
            <person name="van der Lee T.A.J."/>
        </authorList>
    </citation>
    <scope>NUCLEOTIDE SEQUENCE [LARGE SCALE GENOMIC DNA]</scope>
    <source>
        <strain evidence="1 4">LEV6574</strain>
        <strain evidence="2 3">MB42</strain>
    </source>
</reference>
<evidence type="ECO:0000313" key="3">
    <source>
        <dbReference type="Proteomes" id="UP000317494"/>
    </source>
</evidence>